<protein>
    <submittedName>
        <fullName evidence="1">Uncharacterized protein</fullName>
    </submittedName>
</protein>
<dbReference type="EMBL" id="CM015714">
    <property type="protein sequence ID" value="KAF3688049.1"/>
    <property type="molecule type" value="Genomic_DNA"/>
</dbReference>
<organism evidence="1 2">
    <name type="scientific">Channa argus</name>
    <name type="common">Northern snakehead</name>
    <name type="synonym">Ophicephalus argus</name>
    <dbReference type="NCBI Taxonomy" id="215402"/>
    <lineage>
        <taxon>Eukaryota</taxon>
        <taxon>Metazoa</taxon>
        <taxon>Chordata</taxon>
        <taxon>Craniata</taxon>
        <taxon>Vertebrata</taxon>
        <taxon>Euteleostomi</taxon>
        <taxon>Actinopterygii</taxon>
        <taxon>Neopterygii</taxon>
        <taxon>Teleostei</taxon>
        <taxon>Neoteleostei</taxon>
        <taxon>Acanthomorphata</taxon>
        <taxon>Anabantaria</taxon>
        <taxon>Anabantiformes</taxon>
        <taxon>Channoidei</taxon>
        <taxon>Channidae</taxon>
        <taxon>Channa</taxon>
    </lineage>
</organism>
<evidence type="ECO:0000313" key="1">
    <source>
        <dbReference type="EMBL" id="KAF3688049.1"/>
    </source>
</evidence>
<gene>
    <name evidence="1" type="ORF">EXN66_Car003721</name>
</gene>
<sequence>MKGGLGVLSIGTAPPRAHWTDGMRYIIKPKNKISAEEVKSPAGPIAGSPATR</sequence>
<dbReference type="Proteomes" id="UP000503349">
    <property type="component" value="Chromosome 3"/>
</dbReference>
<name>A0A6G1PCV9_CHAAH</name>
<evidence type="ECO:0000313" key="2">
    <source>
        <dbReference type="Proteomes" id="UP000503349"/>
    </source>
</evidence>
<keyword evidence="2" id="KW-1185">Reference proteome</keyword>
<reference evidence="2" key="2">
    <citation type="submission" date="2019-02" db="EMBL/GenBank/DDBJ databases">
        <title>Opniocepnalus argus Var Kimnra genome.</title>
        <authorList>
            <person name="Zhou C."/>
            <person name="Xiao S."/>
        </authorList>
    </citation>
    <scope>NUCLEOTIDE SEQUENCE [LARGE SCALE GENOMIC DNA]</scope>
</reference>
<dbReference type="AlphaFoldDB" id="A0A6G1PCV9"/>
<reference evidence="1 2" key="1">
    <citation type="submission" date="2019-02" db="EMBL/GenBank/DDBJ databases">
        <title>Opniocepnalus argus genome.</title>
        <authorList>
            <person name="Zhou C."/>
            <person name="Xiao S."/>
        </authorList>
    </citation>
    <scope>NUCLEOTIDE SEQUENCE [LARGE SCALE GENOMIC DNA]</scope>
    <source>
        <strain evidence="1">OARG1902GOOAL</strain>
        <tissue evidence="1">Muscle</tissue>
    </source>
</reference>
<accession>A0A6G1PCV9</accession>
<proteinExistence type="predicted"/>